<evidence type="ECO:0000313" key="1">
    <source>
        <dbReference type="EMBL" id="KAJ5503863.1"/>
    </source>
</evidence>
<proteinExistence type="predicted"/>
<keyword evidence="2" id="KW-1185">Reference proteome</keyword>
<reference evidence="1" key="2">
    <citation type="journal article" date="2023" name="IMA Fungus">
        <title>Comparative genomic study of the Penicillium genus elucidates a diverse pangenome and 15 lateral gene transfer events.</title>
        <authorList>
            <person name="Petersen C."/>
            <person name="Sorensen T."/>
            <person name="Nielsen M.R."/>
            <person name="Sondergaard T.E."/>
            <person name="Sorensen J.L."/>
            <person name="Fitzpatrick D.A."/>
            <person name="Frisvad J.C."/>
            <person name="Nielsen K.L."/>
        </authorList>
    </citation>
    <scope>NUCLEOTIDE SEQUENCE</scope>
    <source>
        <strain evidence="1">IBT 29495</strain>
    </source>
</reference>
<reference evidence="1" key="1">
    <citation type="submission" date="2022-12" db="EMBL/GenBank/DDBJ databases">
        <authorList>
            <person name="Petersen C."/>
        </authorList>
    </citation>
    <scope>NUCLEOTIDE SEQUENCE</scope>
    <source>
        <strain evidence="1">IBT 29495</strain>
    </source>
</reference>
<dbReference type="EMBL" id="JAPWDS010000003">
    <property type="protein sequence ID" value="KAJ5503863.1"/>
    <property type="molecule type" value="Genomic_DNA"/>
</dbReference>
<gene>
    <name evidence="1" type="ORF">N7463_006737</name>
</gene>
<dbReference type="OrthoDB" id="5424209at2759"/>
<organism evidence="1 2">
    <name type="scientific">Penicillium fimorum</name>
    <dbReference type="NCBI Taxonomy" id="1882269"/>
    <lineage>
        <taxon>Eukaryota</taxon>
        <taxon>Fungi</taxon>
        <taxon>Dikarya</taxon>
        <taxon>Ascomycota</taxon>
        <taxon>Pezizomycotina</taxon>
        <taxon>Eurotiomycetes</taxon>
        <taxon>Eurotiomycetidae</taxon>
        <taxon>Eurotiales</taxon>
        <taxon>Aspergillaceae</taxon>
        <taxon>Penicillium</taxon>
    </lineage>
</organism>
<comment type="caution">
    <text evidence="1">The sequence shown here is derived from an EMBL/GenBank/DDBJ whole genome shotgun (WGS) entry which is preliminary data.</text>
</comment>
<dbReference type="Proteomes" id="UP001149954">
    <property type="component" value="Unassembled WGS sequence"/>
</dbReference>
<evidence type="ECO:0000313" key="2">
    <source>
        <dbReference type="Proteomes" id="UP001149954"/>
    </source>
</evidence>
<sequence>MVSVKIKRCQYDLYPLLKPVATLIITATRDTFTDDWVQASRQIWKHSSGNQLGHVNVEILDPLLYKPFHFWPMELENPCHLIHSEVVEKVTNEFNVTDSINIGAFRIGTTSDVEDSEVFMLLTVDFKSKRDWRGPQEQIVSILKEFNLPMVGAMFQKSKMWGGGGGVLGLIAGATEGARAS</sequence>
<name>A0A9W9XV09_9EURO</name>
<protein>
    <submittedName>
        <fullName evidence="1">Uncharacterized protein</fullName>
    </submittedName>
</protein>
<accession>A0A9W9XV09</accession>
<dbReference type="AlphaFoldDB" id="A0A9W9XV09"/>